<evidence type="ECO:0000256" key="5">
    <source>
        <dbReference type="SAM" id="MobiDB-lite"/>
    </source>
</evidence>
<accession>A0ABZ2HUP9</accession>
<evidence type="ECO:0000313" key="7">
    <source>
        <dbReference type="EMBL" id="WWT31347.1"/>
    </source>
</evidence>
<dbReference type="NCBIfam" id="TIGR00413">
    <property type="entry name" value="rlpA"/>
    <property type="match status" value="1"/>
</dbReference>
<dbReference type="Gene3D" id="2.40.40.10">
    <property type="entry name" value="RlpA-like domain"/>
    <property type="match status" value="1"/>
</dbReference>
<dbReference type="SUPFAM" id="SSF50685">
    <property type="entry name" value="Barwin-like endoglucanases"/>
    <property type="match status" value="1"/>
</dbReference>
<dbReference type="HAMAP" id="MF_02071">
    <property type="entry name" value="RlpA"/>
    <property type="match status" value="1"/>
</dbReference>
<feature type="compositionally biased region" description="Low complexity" evidence="5">
    <location>
        <begin position="222"/>
        <end position="235"/>
    </location>
</feature>
<keyword evidence="1 3" id="KW-0456">Lyase</keyword>
<dbReference type="InterPro" id="IPR012997">
    <property type="entry name" value="RplA"/>
</dbReference>
<dbReference type="Pfam" id="PF03330">
    <property type="entry name" value="DPBB_1"/>
    <property type="match status" value="1"/>
</dbReference>
<comment type="similarity">
    <text evidence="3 4">Belongs to the RlpA family.</text>
</comment>
<dbReference type="InterPro" id="IPR034718">
    <property type="entry name" value="RlpA"/>
</dbReference>
<dbReference type="CDD" id="cd22268">
    <property type="entry name" value="DPBB_RlpA-like"/>
    <property type="match status" value="1"/>
</dbReference>
<dbReference type="EC" id="4.2.2.-" evidence="3"/>
<reference evidence="7 8" key="1">
    <citation type="submission" date="2024-02" db="EMBL/GenBank/DDBJ databases">
        <title>Complete genome sequence of Pelagibacterium nitratireducens ZH15.</title>
        <authorList>
            <person name="Zhao L.H."/>
        </authorList>
    </citation>
    <scope>NUCLEOTIDE SEQUENCE [LARGE SCALE GENOMIC DNA]</scope>
    <source>
        <strain evidence="7 8">ZH15</strain>
    </source>
</reference>
<organism evidence="7 8">
    <name type="scientific">Pelagibacterium nitratireducens</name>
    <dbReference type="NCBI Taxonomy" id="1046114"/>
    <lineage>
        <taxon>Bacteria</taxon>
        <taxon>Pseudomonadati</taxon>
        <taxon>Pseudomonadota</taxon>
        <taxon>Alphaproteobacteria</taxon>
        <taxon>Hyphomicrobiales</taxon>
        <taxon>Devosiaceae</taxon>
        <taxon>Pelagibacterium</taxon>
    </lineage>
</organism>
<dbReference type="InterPro" id="IPR036908">
    <property type="entry name" value="RlpA-like_sf"/>
</dbReference>
<keyword evidence="8" id="KW-1185">Reference proteome</keyword>
<evidence type="ECO:0000256" key="4">
    <source>
        <dbReference type="RuleBase" id="RU003495"/>
    </source>
</evidence>
<protein>
    <recommendedName>
        <fullName evidence="3">Endolytic peptidoglycan transglycosylase RlpA</fullName>
        <ecNumber evidence="3">4.2.2.-</ecNumber>
    </recommendedName>
</protein>
<evidence type="ECO:0000256" key="3">
    <source>
        <dbReference type="HAMAP-Rule" id="MF_02071"/>
    </source>
</evidence>
<dbReference type="RefSeq" id="WP_338606817.1">
    <property type="nucleotide sequence ID" value="NZ_CP146275.1"/>
</dbReference>
<dbReference type="InterPro" id="IPR009009">
    <property type="entry name" value="RlpA-like_DPBB"/>
</dbReference>
<dbReference type="PANTHER" id="PTHR34183:SF1">
    <property type="entry name" value="ENDOLYTIC PEPTIDOGLYCAN TRANSGLYCOSYLASE RLPA"/>
    <property type="match status" value="1"/>
</dbReference>
<feature type="domain" description="RlpA-like protein double-psi beta-barrel" evidence="6">
    <location>
        <begin position="92"/>
        <end position="180"/>
    </location>
</feature>
<evidence type="ECO:0000256" key="1">
    <source>
        <dbReference type="ARBA" id="ARBA00023239"/>
    </source>
</evidence>
<evidence type="ECO:0000259" key="6">
    <source>
        <dbReference type="Pfam" id="PF03330"/>
    </source>
</evidence>
<evidence type="ECO:0000313" key="8">
    <source>
        <dbReference type="Proteomes" id="UP001369958"/>
    </source>
</evidence>
<dbReference type="PANTHER" id="PTHR34183">
    <property type="entry name" value="ENDOLYTIC PEPTIDOGLYCAN TRANSGLYCOSYLASE RLPA"/>
    <property type="match status" value="1"/>
</dbReference>
<dbReference type="EMBL" id="CP146275">
    <property type="protein sequence ID" value="WWT31347.1"/>
    <property type="molecule type" value="Genomic_DNA"/>
</dbReference>
<evidence type="ECO:0000256" key="2">
    <source>
        <dbReference type="ARBA" id="ARBA00023316"/>
    </source>
</evidence>
<keyword evidence="2 3" id="KW-0961">Cell wall biogenesis/degradation</keyword>
<sequence>MSSNIGSARRRSLFAAFGTSVAAAVLLAGCTGADLFAGNEFFSESSMGVKASPRVTTSRNVPKGGGRYVVGQPYTVAGNRFVPREQPDLDVTGRASWYGPAFHGRLTANGEVFDMYALSGAHPTLPLPSYVRVTNADNGASTIVRINDRGPFSYERTVDLSRRAAEVLGFQQQGTANVRVQYIGPAPLEGDDTKFLVASINQLTPYEIQNNTRMAYQEPVQVARASPEPASSPAAAPTPVPRPATASEAAGSIAAPEYIPFRVLSYAGATSLETTSEPNGTPVRMALGTWNDEAAARDIATRFALLGAVDTTTVVQGDQAVTHLMLTHLREGVTETDAVDMATSLGLSSPTLY</sequence>
<feature type="region of interest" description="Disordered" evidence="5">
    <location>
        <begin position="220"/>
        <end position="248"/>
    </location>
</feature>
<name>A0ABZ2HUP9_9HYPH</name>
<dbReference type="Proteomes" id="UP001369958">
    <property type="component" value="Chromosome"/>
</dbReference>
<comment type="function">
    <text evidence="3">Lytic transglycosylase with a strong preference for naked glycan strands that lack stem peptides.</text>
</comment>
<gene>
    <name evidence="3" type="primary">rlpA</name>
    <name evidence="7" type="ORF">V6617_09875</name>
</gene>
<proteinExistence type="inferred from homology"/>